<reference evidence="6" key="1">
    <citation type="submission" date="2025-08" db="UniProtKB">
        <authorList>
            <consortium name="Ensembl"/>
        </authorList>
    </citation>
    <scope>IDENTIFICATION</scope>
</reference>
<feature type="transmembrane region" description="Helical" evidence="3">
    <location>
        <begin position="288"/>
        <end position="312"/>
    </location>
</feature>
<evidence type="ECO:0000313" key="7">
    <source>
        <dbReference type="Proteomes" id="UP000694546"/>
    </source>
</evidence>
<evidence type="ECO:0000256" key="3">
    <source>
        <dbReference type="SAM" id="Phobius"/>
    </source>
</evidence>
<evidence type="ECO:0000259" key="5">
    <source>
        <dbReference type="PROSITE" id="PS50835"/>
    </source>
</evidence>
<dbReference type="Proteomes" id="UP000694546">
    <property type="component" value="Chromosome 6"/>
</dbReference>
<reference evidence="6" key="2">
    <citation type="submission" date="2025-09" db="UniProtKB">
        <authorList>
            <consortium name="Ensembl"/>
        </authorList>
    </citation>
    <scope>IDENTIFICATION</scope>
</reference>
<dbReference type="Pfam" id="PF16706">
    <property type="entry name" value="Izumo-Ig"/>
    <property type="match status" value="1"/>
</dbReference>
<keyword evidence="3" id="KW-0472">Membrane</keyword>
<dbReference type="InterPro" id="IPR013783">
    <property type="entry name" value="Ig-like_fold"/>
</dbReference>
<dbReference type="Gene3D" id="2.60.40.10">
    <property type="entry name" value="Immunoglobulins"/>
    <property type="match status" value="1"/>
</dbReference>
<keyword evidence="2 4" id="KW-0732">Signal</keyword>
<dbReference type="GO" id="GO:0007342">
    <property type="term" value="P:fusion of sperm to egg plasma membrane involved in single fertilization"/>
    <property type="evidence" value="ECO:0007669"/>
    <property type="project" value="InterPro"/>
</dbReference>
<dbReference type="AlphaFoldDB" id="A0A8C5B247"/>
<evidence type="ECO:0000313" key="6">
    <source>
        <dbReference type="Ensembl" id="ENSGMOP00000040747.1"/>
    </source>
</evidence>
<dbReference type="SMART" id="SM00409">
    <property type="entry name" value="IG"/>
    <property type="match status" value="1"/>
</dbReference>
<dbReference type="OrthoDB" id="9907157at2759"/>
<dbReference type="PANTHER" id="PTHR35540">
    <property type="entry name" value="IZUMO SPERM-EGG FUSION PROTEIN 1"/>
    <property type="match status" value="1"/>
</dbReference>
<gene>
    <name evidence="6" type="primary">izumo1</name>
</gene>
<dbReference type="Ensembl" id="ENSGMOT00000045263.1">
    <property type="protein sequence ID" value="ENSGMOP00000040747.1"/>
    <property type="gene ID" value="ENSGMOG00000022634.1"/>
</dbReference>
<dbReference type="InterPro" id="IPR036179">
    <property type="entry name" value="Ig-like_dom_sf"/>
</dbReference>
<dbReference type="SUPFAM" id="SSF48726">
    <property type="entry name" value="Immunoglobulin"/>
    <property type="match status" value="1"/>
</dbReference>
<evidence type="ECO:0000256" key="1">
    <source>
        <dbReference type="ARBA" id="ARBA00009633"/>
    </source>
</evidence>
<keyword evidence="3" id="KW-0812">Transmembrane</keyword>
<evidence type="ECO:0000256" key="4">
    <source>
        <dbReference type="SAM" id="SignalP"/>
    </source>
</evidence>
<proteinExistence type="inferred from homology"/>
<feature type="chain" id="PRO_5047002407" description="Ig-like domain-containing protein" evidence="4">
    <location>
        <begin position="22"/>
        <end position="330"/>
    </location>
</feature>
<dbReference type="OMA" id="ATIINFH"/>
<dbReference type="PANTHER" id="PTHR35540:SF1">
    <property type="entry name" value="IZUMO SPERM-EGG FUSION PROTEIN 1"/>
    <property type="match status" value="1"/>
</dbReference>
<keyword evidence="3" id="KW-1133">Transmembrane helix</keyword>
<dbReference type="InterPro" id="IPR007110">
    <property type="entry name" value="Ig-like_dom"/>
</dbReference>
<comment type="similarity">
    <text evidence="1">Belongs to the Izumo family.</text>
</comment>
<dbReference type="InterPro" id="IPR029389">
    <property type="entry name" value="IZUMO"/>
</dbReference>
<feature type="signal peptide" evidence="4">
    <location>
        <begin position="1"/>
        <end position="21"/>
    </location>
</feature>
<sequence>MRPQLLVVSLLALCRMPAGRACLQCDRKTRLLHEDFLLSAASVEKQIALTMIRDHAYVTYRQTSQAHRGVSDPTTFYRVSTEYHSEFNRIKKTLQPGSGTIDAIQIMEKGRKILEKHLVIFIREGLCPNKCGQLYQRVIDCSSCKYKLYNCPSPPDQLDCGEHHLEAEEGDQAVLNCFLPWHSLIQGTPEYHFTWAPGPPGSTQLEESDFQTLVVTEEPSVVLNQLHAKEQGTYRCSLQDRKATVFSTVTFFLTVTALPTQTPIQLITLPTLPPRYTSSTLPLTRYQLLSIIATVTALSLVASIGLTVALGLTMKRKMKELRARRMVSVY</sequence>
<dbReference type="GO" id="GO:0005886">
    <property type="term" value="C:plasma membrane"/>
    <property type="evidence" value="ECO:0007669"/>
    <property type="project" value="TreeGrafter"/>
</dbReference>
<dbReference type="InterPro" id="IPR032700">
    <property type="entry name" value="IZUMO1"/>
</dbReference>
<dbReference type="RefSeq" id="XP_030213523.1">
    <property type="nucleotide sequence ID" value="XM_030357663.1"/>
</dbReference>
<evidence type="ECO:0000256" key="2">
    <source>
        <dbReference type="ARBA" id="ARBA00022729"/>
    </source>
</evidence>
<dbReference type="GeneTree" id="ENSGT00940000169964"/>
<dbReference type="Pfam" id="PF15005">
    <property type="entry name" value="IZUMO"/>
    <property type="match status" value="1"/>
</dbReference>
<dbReference type="InterPro" id="IPR003599">
    <property type="entry name" value="Ig_sub"/>
</dbReference>
<dbReference type="GO" id="GO:0002080">
    <property type="term" value="C:acrosomal membrane"/>
    <property type="evidence" value="ECO:0007669"/>
    <property type="project" value="TreeGrafter"/>
</dbReference>
<dbReference type="RefSeq" id="XP_030213524.1">
    <property type="nucleotide sequence ID" value="XM_030357664.1"/>
</dbReference>
<feature type="domain" description="Ig-like" evidence="5">
    <location>
        <begin position="152"/>
        <end position="250"/>
    </location>
</feature>
<keyword evidence="7" id="KW-1185">Reference proteome</keyword>
<dbReference type="GeneID" id="115544977"/>
<organism evidence="6 7">
    <name type="scientific">Gadus morhua</name>
    <name type="common">Atlantic cod</name>
    <dbReference type="NCBI Taxonomy" id="8049"/>
    <lineage>
        <taxon>Eukaryota</taxon>
        <taxon>Metazoa</taxon>
        <taxon>Chordata</taxon>
        <taxon>Craniata</taxon>
        <taxon>Vertebrata</taxon>
        <taxon>Euteleostomi</taxon>
        <taxon>Actinopterygii</taxon>
        <taxon>Neopterygii</taxon>
        <taxon>Teleostei</taxon>
        <taxon>Neoteleostei</taxon>
        <taxon>Acanthomorphata</taxon>
        <taxon>Zeiogadaria</taxon>
        <taxon>Gadariae</taxon>
        <taxon>Gadiformes</taxon>
        <taxon>Gadoidei</taxon>
        <taxon>Gadidae</taxon>
        <taxon>Gadus</taxon>
    </lineage>
</organism>
<protein>
    <recommendedName>
        <fullName evidence="5">Ig-like domain-containing protein</fullName>
    </recommendedName>
</protein>
<dbReference type="InterPro" id="IPR032699">
    <property type="entry name" value="Izumo-Ig"/>
</dbReference>
<name>A0A8C5B247_GADMO</name>
<dbReference type="GO" id="GO:0086080">
    <property type="term" value="F:protein binding involved in heterotypic cell-cell adhesion"/>
    <property type="evidence" value="ECO:0007669"/>
    <property type="project" value="TreeGrafter"/>
</dbReference>
<accession>A0A8C5B247</accession>
<dbReference type="PROSITE" id="PS50835">
    <property type="entry name" value="IG_LIKE"/>
    <property type="match status" value="1"/>
</dbReference>
<dbReference type="GO" id="GO:0035036">
    <property type="term" value="P:sperm-egg recognition"/>
    <property type="evidence" value="ECO:0007669"/>
    <property type="project" value="Ensembl"/>
</dbReference>
<dbReference type="GO" id="GO:0005102">
    <property type="term" value="F:signaling receptor binding"/>
    <property type="evidence" value="ECO:0007669"/>
    <property type="project" value="InterPro"/>
</dbReference>